<organism evidence="2 3">
    <name type="scientific">Leifsonia shinshuensis</name>
    <dbReference type="NCBI Taxonomy" id="150026"/>
    <lineage>
        <taxon>Bacteria</taxon>
        <taxon>Bacillati</taxon>
        <taxon>Actinomycetota</taxon>
        <taxon>Actinomycetes</taxon>
        <taxon>Micrococcales</taxon>
        <taxon>Microbacteriaceae</taxon>
        <taxon>Leifsonia</taxon>
    </lineage>
</organism>
<dbReference type="InterPro" id="IPR010610">
    <property type="entry name" value="EryCIII-like_C"/>
</dbReference>
<dbReference type="Pfam" id="PF06722">
    <property type="entry name" value="EryCIII-like_C"/>
    <property type="match status" value="1"/>
</dbReference>
<dbReference type="AlphaFoldDB" id="A0A7G6YBG4"/>
<dbReference type="PANTHER" id="PTHR48050:SF13">
    <property type="entry name" value="STEROL 3-BETA-GLUCOSYLTRANSFERASE UGT80A2"/>
    <property type="match status" value="1"/>
</dbReference>
<name>A0A7G6YBG4_9MICO</name>
<dbReference type="GO" id="GO:0008194">
    <property type="term" value="F:UDP-glycosyltransferase activity"/>
    <property type="evidence" value="ECO:0007669"/>
    <property type="project" value="InterPro"/>
</dbReference>
<proteinExistence type="predicted"/>
<accession>A0A7G6YBG4</accession>
<dbReference type="InterPro" id="IPR002213">
    <property type="entry name" value="UDP_glucos_trans"/>
</dbReference>
<keyword evidence="2" id="KW-0808">Transferase</keyword>
<dbReference type="Gene3D" id="3.40.50.2000">
    <property type="entry name" value="Glycogen Phosphorylase B"/>
    <property type="match status" value="2"/>
</dbReference>
<feature type="domain" description="Erythromycin biosynthesis protein CIII-like C-terminal" evidence="1">
    <location>
        <begin position="276"/>
        <end position="382"/>
    </location>
</feature>
<evidence type="ECO:0000313" key="3">
    <source>
        <dbReference type="Proteomes" id="UP000515511"/>
    </source>
</evidence>
<dbReference type="InterPro" id="IPR050426">
    <property type="entry name" value="Glycosyltransferase_28"/>
</dbReference>
<dbReference type="GO" id="GO:0017000">
    <property type="term" value="P:antibiotic biosynthetic process"/>
    <property type="evidence" value="ECO:0007669"/>
    <property type="project" value="UniProtKB-ARBA"/>
</dbReference>
<evidence type="ECO:0000313" key="2">
    <source>
        <dbReference type="EMBL" id="QNE35829.1"/>
    </source>
</evidence>
<dbReference type="EMBL" id="CP043641">
    <property type="protein sequence ID" value="QNE35829.1"/>
    <property type="molecule type" value="Genomic_DNA"/>
</dbReference>
<dbReference type="PANTHER" id="PTHR48050">
    <property type="entry name" value="STEROL 3-BETA-GLUCOSYLTRANSFERASE"/>
    <property type="match status" value="1"/>
</dbReference>
<sequence length="417" mass="44076">MSTVLAYTSPAIGHLYPLTPILLELRRRGHDVHVCTLESRVELMHGLGLATRPIDPGIEARPLNDFTAKGPRQALSLVADVFAARGALEAPDLEAAISDVRPDVVIIDVNSWGAGFAAEAWGGPWATFAPYTPALHSAGTPPFGPGLAPMTGPLGAVRDAVVGRMVLGAAERGMLPRLNELRQSLGLAPVASAEEFARKAPLMLVATAKPFEYATTEWGPDVVMIGASAWEPPAEEPAWLDDITAPIVMVTTSSEFQDDTVLVRTALEAFRDQPVHVIATIPVGVPADLDVPANATVVDYVAHSVVLRRAAVAVTHGGMGATQKALAYGVPVCVVPFGRDQLEVARRVEVSRSGTRLARKKLTPSRLRTAVDQAMGMRAGAERVSRGYAGTGGSRTAADAIEQRLLSLPATADPPRK</sequence>
<dbReference type="CDD" id="cd03784">
    <property type="entry name" value="GT1_Gtf-like"/>
    <property type="match status" value="1"/>
</dbReference>
<protein>
    <submittedName>
        <fullName evidence="2">Glycosyltransferase</fullName>
    </submittedName>
</protein>
<reference evidence="3" key="1">
    <citation type="submission" date="2019-09" db="EMBL/GenBank/DDBJ databases">
        <title>Antimicrobial potential of Antarctic Bacteria.</title>
        <authorList>
            <person name="Benaud N."/>
            <person name="Edwards R.J."/>
            <person name="Ferrari B.C."/>
        </authorList>
    </citation>
    <scope>NUCLEOTIDE SEQUENCE [LARGE SCALE GENOMIC DNA]</scope>
    <source>
        <strain evidence="3">INR9</strain>
    </source>
</reference>
<dbReference type="SUPFAM" id="SSF53756">
    <property type="entry name" value="UDP-Glycosyltransferase/glycogen phosphorylase"/>
    <property type="match status" value="1"/>
</dbReference>
<dbReference type="GO" id="GO:0016758">
    <property type="term" value="F:hexosyltransferase activity"/>
    <property type="evidence" value="ECO:0007669"/>
    <property type="project" value="UniProtKB-ARBA"/>
</dbReference>
<gene>
    <name evidence="2" type="ORF">F1C12_12290</name>
</gene>
<dbReference type="Proteomes" id="UP000515511">
    <property type="component" value="Chromosome"/>
</dbReference>
<evidence type="ECO:0000259" key="1">
    <source>
        <dbReference type="Pfam" id="PF06722"/>
    </source>
</evidence>
<dbReference type="KEGG" id="lse:F1C12_12290"/>